<evidence type="ECO:0000313" key="1">
    <source>
        <dbReference type="EMBL" id="KAJ8879574.1"/>
    </source>
</evidence>
<comment type="caution">
    <text evidence="1">The sequence shown here is derived from an EMBL/GenBank/DDBJ whole genome shotgun (WGS) entry which is preliminary data.</text>
</comment>
<evidence type="ECO:0000313" key="2">
    <source>
        <dbReference type="Proteomes" id="UP001159363"/>
    </source>
</evidence>
<accession>A0ABQ9H5K4</accession>
<dbReference type="EMBL" id="JARBHB010000007">
    <property type="protein sequence ID" value="KAJ8879574.1"/>
    <property type="molecule type" value="Genomic_DNA"/>
</dbReference>
<protein>
    <submittedName>
        <fullName evidence="1">Uncharacterized protein</fullName>
    </submittedName>
</protein>
<gene>
    <name evidence="1" type="ORF">PR048_020182</name>
</gene>
<dbReference type="Proteomes" id="UP001159363">
    <property type="component" value="Chromosome 6"/>
</dbReference>
<name>A0ABQ9H5K4_9NEOP</name>
<proteinExistence type="predicted"/>
<organism evidence="1 2">
    <name type="scientific">Dryococelus australis</name>
    <dbReference type="NCBI Taxonomy" id="614101"/>
    <lineage>
        <taxon>Eukaryota</taxon>
        <taxon>Metazoa</taxon>
        <taxon>Ecdysozoa</taxon>
        <taxon>Arthropoda</taxon>
        <taxon>Hexapoda</taxon>
        <taxon>Insecta</taxon>
        <taxon>Pterygota</taxon>
        <taxon>Neoptera</taxon>
        <taxon>Polyneoptera</taxon>
        <taxon>Phasmatodea</taxon>
        <taxon>Verophasmatodea</taxon>
        <taxon>Anareolatae</taxon>
        <taxon>Phasmatidae</taxon>
        <taxon>Eurycanthinae</taxon>
        <taxon>Dryococelus</taxon>
    </lineage>
</organism>
<keyword evidence="2" id="KW-1185">Reference proteome</keyword>
<reference evidence="1 2" key="1">
    <citation type="submission" date="2023-02" db="EMBL/GenBank/DDBJ databases">
        <title>LHISI_Scaffold_Assembly.</title>
        <authorList>
            <person name="Stuart O.P."/>
            <person name="Cleave R."/>
            <person name="Magrath M.J.L."/>
            <person name="Mikheyev A.S."/>
        </authorList>
    </citation>
    <scope>NUCLEOTIDE SEQUENCE [LARGE SCALE GENOMIC DNA]</scope>
    <source>
        <strain evidence="1">Daus_M_001</strain>
        <tissue evidence="1">Leg muscle</tissue>
    </source>
</reference>
<sequence length="67" mass="7712">MMSLLKYIPPENHTYYRKLSDTELDRSPLLPTPPPTPRPFSHLIPSLDSERRTHAAPELIRALNFDG</sequence>